<sequence length="279" mass="31996">MESIFSDLGAFGLDSDQPLDFSGQSKEEKPVKKVVTRKKTEQLVFDRKIKCPVCDHEFLSKTVKSSINRFEKTSLTLRPIYSKIDPLIYDVIQCNACGYAAQNTTFNKISERQIKTIKEQIASKFISKDEPTDYSYKTALIKNKLALYNAIVMGSKSVNKAYLCLRISWIIDGYLETIEDDKKEALTLERLNFVKNAYTGFLEAYETISFPVFGMNQPTYYYLLGVLAYELSDYSHSKRWLSKVMVAEGSHQRLKDKARDVKDLVNQKIKEEKEASSSE</sequence>
<gene>
    <name evidence="1" type="ORF">PATL70BA_0928</name>
</gene>
<dbReference type="Pfam" id="PF09986">
    <property type="entry name" value="DUF2225"/>
    <property type="match status" value="1"/>
</dbReference>
<dbReference type="InterPro" id="IPR018708">
    <property type="entry name" value="DUF2225"/>
</dbReference>
<dbReference type="Proteomes" id="UP000279029">
    <property type="component" value="Chromosome"/>
</dbReference>
<accession>A0A3P7P9E1</accession>
<reference evidence="1 2" key="1">
    <citation type="submission" date="2018-09" db="EMBL/GenBank/DDBJ databases">
        <authorList>
            <person name="Postec A."/>
        </authorList>
    </citation>
    <scope>NUCLEOTIDE SEQUENCE [LARGE SCALE GENOMIC DNA]</scope>
    <source>
        <strain evidence="1">70B-A</strain>
    </source>
</reference>
<dbReference type="RefSeq" id="WP_125136245.1">
    <property type="nucleotide sequence ID" value="NZ_LR130778.1"/>
</dbReference>
<evidence type="ECO:0000313" key="1">
    <source>
        <dbReference type="EMBL" id="VDN46803.1"/>
    </source>
</evidence>
<dbReference type="AlphaFoldDB" id="A0A3P7P9E1"/>
<protein>
    <recommendedName>
        <fullName evidence="3">DUF2225 domain-containing protein</fullName>
    </recommendedName>
</protein>
<keyword evidence="2" id="KW-1185">Reference proteome</keyword>
<dbReference type="EMBL" id="LR130778">
    <property type="protein sequence ID" value="VDN46803.1"/>
    <property type="molecule type" value="Genomic_DNA"/>
</dbReference>
<dbReference type="KEGG" id="cbar:PATL70BA_0928"/>
<organism evidence="1 2">
    <name type="scientific">Petrocella atlantisensis</name>
    <dbReference type="NCBI Taxonomy" id="2173034"/>
    <lineage>
        <taxon>Bacteria</taxon>
        <taxon>Bacillati</taxon>
        <taxon>Bacillota</taxon>
        <taxon>Clostridia</taxon>
        <taxon>Lachnospirales</taxon>
        <taxon>Vallitaleaceae</taxon>
        <taxon>Petrocella</taxon>
    </lineage>
</organism>
<evidence type="ECO:0008006" key="3">
    <source>
        <dbReference type="Google" id="ProtNLM"/>
    </source>
</evidence>
<evidence type="ECO:0000313" key="2">
    <source>
        <dbReference type="Proteomes" id="UP000279029"/>
    </source>
</evidence>
<name>A0A3P7P9E1_9FIRM</name>
<proteinExistence type="predicted"/>
<dbReference type="OrthoDB" id="9780343at2"/>